<dbReference type="Proteomes" id="UP000834106">
    <property type="component" value="Chromosome 18"/>
</dbReference>
<accession>A0AAD2A5R3</accession>
<protein>
    <recommendedName>
        <fullName evidence="2">Disease resistance R13L4/SHOC-2-like LRR domain-containing protein</fullName>
    </recommendedName>
</protein>
<keyword evidence="4" id="KW-1185">Reference proteome</keyword>
<evidence type="ECO:0000313" key="4">
    <source>
        <dbReference type="Proteomes" id="UP000834106"/>
    </source>
</evidence>
<evidence type="ECO:0000259" key="2">
    <source>
        <dbReference type="Pfam" id="PF23598"/>
    </source>
</evidence>
<dbReference type="Pfam" id="PF23598">
    <property type="entry name" value="LRR_14"/>
    <property type="match status" value="1"/>
</dbReference>
<organism evidence="3 4">
    <name type="scientific">Fraxinus pennsylvanica</name>
    <dbReference type="NCBI Taxonomy" id="56036"/>
    <lineage>
        <taxon>Eukaryota</taxon>
        <taxon>Viridiplantae</taxon>
        <taxon>Streptophyta</taxon>
        <taxon>Embryophyta</taxon>
        <taxon>Tracheophyta</taxon>
        <taxon>Spermatophyta</taxon>
        <taxon>Magnoliopsida</taxon>
        <taxon>eudicotyledons</taxon>
        <taxon>Gunneridae</taxon>
        <taxon>Pentapetalae</taxon>
        <taxon>asterids</taxon>
        <taxon>lamiids</taxon>
        <taxon>Lamiales</taxon>
        <taxon>Oleaceae</taxon>
        <taxon>Oleeae</taxon>
        <taxon>Fraxinus</taxon>
    </lineage>
</organism>
<feature type="domain" description="Disease resistance R13L4/SHOC-2-like LRR" evidence="2">
    <location>
        <begin position="2"/>
        <end position="156"/>
    </location>
</feature>
<gene>
    <name evidence="3" type="ORF">FPE_LOCUS29113</name>
</gene>
<evidence type="ECO:0000313" key="3">
    <source>
        <dbReference type="EMBL" id="CAI9781683.1"/>
    </source>
</evidence>
<dbReference type="AlphaFoldDB" id="A0AAD2A5R3"/>
<dbReference type="SUPFAM" id="SSF52058">
    <property type="entry name" value="L domain-like"/>
    <property type="match status" value="1"/>
</dbReference>
<reference evidence="3" key="1">
    <citation type="submission" date="2023-05" db="EMBL/GenBank/DDBJ databases">
        <authorList>
            <person name="Huff M."/>
        </authorList>
    </citation>
    <scope>NUCLEOTIDE SEQUENCE</scope>
</reference>
<dbReference type="PANTHER" id="PTHR15140">
    <property type="entry name" value="TUBULIN-SPECIFIC CHAPERONE E"/>
    <property type="match status" value="1"/>
</dbReference>
<name>A0AAD2A5R3_9LAMI</name>
<dbReference type="InterPro" id="IPR055414">
    <property type="entry name" value="LRR_R13L4/SHOC2-like"/>
</dbReference>
<dbReference type="EMBL" id="OU503053">
    <property type="protein sequence ID" value="CAI9781683.1"/>
    <property type="molecule type" value="Genomic_DNA"/>
</dbReference>
<dbReference type="Gene3D" id="3.80.10.10">
    <property type="entry name" value="Ribonuclease Inhibitor"/>
    <property type="match status" value="1"/>
</dbReference>
<proteinExistence type="predicted"/>
<evidence type="ECO:0000256" key="1">
    <source>
        <dbReference type="ARBA" id="ARBA00022737"/>
    </source>
</evidence>
<keyword evidence="1" id="KW-0677">Repeat</keyword>
<dbReference type="PANTHER" id="PTHR15140:SF6">
    <property type="entry name" value="TUBULIN-SPECIFIC CHAPERONE COFACTOR E-LIKE PROTEIN"/>
    <property type="match status" value="1"/>
</dbReference>
<dbReference type="InterPro" id="IPR032675">
    <property type="entry name" value="LRR_dom_sf"/>
</dbReference>
<sequence>MKELRRLFIFKLGREDGVMVCSSIEKLQNLQSLALFSKAENEILDLHHILSPPASLQELSVSGRLENFPYWIKSLNNLVIVYFRWSQLRDDPLQYLQDLPCLVRLELLDGYVGEELCFKAGKFQSLQKLYLDTFEPLRQVIIEEGAMPNLKRIKIQRCKYLESVPSGIERLTKMEVLKLFYMSPQFIEKLSGEDEHKIAHIPKLLFWDDEVDDANKNDDD</sequence>